<organism evidence="1 2">
    <name type="scientific">Rhizopogon vesiculosus</name>
    <dbReference type="NCBI Taxonomy" id="180088"/>
    <lineage>
        <taxon>Eukaryota</taxon>
        <taxon>Fungi</taxon>
        <taxon>Dikarya</taxon>
        <taxon>Basidiomycota</taxon>
        <taxon>Agaricomycotina</taxon>
        <taxon>Agaricomycetes</taxon>
        <taxon>Agaricomycetidae</taxon>
        <taxon>Boletales</taxon>
        <taxon>Suillineae</taxon>
        <taxon>Rhizopogonaceae</taxon>
        <taxon>Rhizopogon</taxon>
    </lineage>
</organism>
<protein>
    <recommendedName>
        <fullName evidence="3">HAT C-terminal dimerisation domain-containing protein</fullName>
    </recommendedName>
</protein>
<dbReference type="AlphaFoldDB" id="A0A1J8QP73"/>
<dbReference type="Proteomes" id="UP000183567">
    <property type="component" value="Unassembled WGS sequence"/>
</dbReference>
<comment type="caution">
    <text evidence="1">The sequence shown here is derived from an EMBL/GenBank/DDBJ whole genome shotgun (WGS) entry which is preliminary data.</text>
</comment>
<evidence type="ECO:0000313" key="1">
    <source>
        <dbReference type="EMBL" id="OJA11202.1"/>
    </source>
</evidence>
<evidence type="ECO:0008006" key="3">
    <source>
        <dbReference type="Google" id="ProtNLM"/>
    </source>
</evidence>
<evidence type="ECO:0000313" key="2">
    <source>
        <dbReference type="Proteomes" id="UP000183567"/>
    </source>
</evidence>
<gene>
    <name evidence="1" type="ORF">AZE42_11296</name>
</gene>
<dbReference type="EMBL" id="LVVM01005186">
    <property type="protein sequence ID" value="OJA11202.1"/>
    <property type="molecule type" value="Genomic_DNA"/>
</dbReference>
<sequence length="98" mass="11359">MTTSIDVERLFSRGHLLLSHVRSRLSVQSTWTLLCLGFWSQLNFIKPEDVNKVTMLPDVEGEEQEMAHGWDNRNLTLTRGYTLEGFWPHHARVMVFGS</sequence>
<name>A0A1J8QP73_9AGAM</name>
<keyword evidence="2" id="KW-1185">Reference proteome</keyword>
<reference evidence="1 2" key="1">
    <citation type="submission" date="2016-03" db="EMBL/GenBank/DDBJ databases">
        <title>Comparative genomics of the ectomycorrhizal sister species Rhizopogon vinicolor and Rhizopogon vesiculosus (Basidiomycota: Boletales) reveals a divergence of the mating type B locus.</title>
        <authorList>
            <person name="Mujic A.B."/>
            <person name="Kuo A."/>
            <person name="Tritt A."/>
            <person name="Lipzen A."/>
            <person name="Chen C."/>
            <person name="Johnson J."/>
            <person name="Sharma A."/>
            <person name="Barry K."/>
            <person name="Grigoriev I.V."/>
            <person name="Spatafora J.W."/>
        </authorList>
    </citation>
    <scope>NUCLEOTIDE SEQUENCE [LARGE SCALE GENOMIC DNA]</scope>
    <source>
        <strain evidence="1 2">AM-OR11-056</strain>
    </source>
</reference>
<proteinExistence type="predicted"/>
<dbReference type="OrthoDB" id="3258476at2759"/>
<accession>A0A1J8QP73</accession>